<reference evidence="2 3" key="1">
    <citation type="submission" date="2012-09" db="EMBL/GenBank/DDBJ databases">
        <title>Genome Sequence of alkane-degrading Bacterium Alcanivorax venustensis ISO4.</title>
        <authorList>
            <person name="Lai Q."/>
            <person name="Shao Z."/>
        </authorList>
    </citation>
    <scope>NUCLEOTIDE SEQUENCE [LARGE SCALE GENOMIC DNA]</scope>
    <source>
        <strain evidence="2 3">ISO4</strain>
    </source>
</reference>
<dbReference type="GeneID" id="99765942"/>
<dbReference type="Proteomes" id="UP000644441">
    <property type="component" value="Unassembled WGS sequence"/>
</dbReference>
<evidence type="ECO:0008006" key="4">
    <source>
        <dbReference type="Google" id="ProtNLM"/>
    </source>
</evidence>
<keyword evidence="1" id="KW-0812">Transmembrane</keyword>
<comment type="caution">
    <text evidence="2">The sequence shown here is derived from an EMBL/GenBank/DDBJ whole genome shotgun (WGS) entry which is preliminary data.</text>
</comment>
<feature type="transmembrane region" description="Helical" evidence="1">
    <location>
        <begin position="51"/>
        <end position="75"/>
    </location>
</feature>
<evidence type="ECO:0000313" key="2">
    <source>
        <dbReference type="EMBL" id="MBF5053183.1"/>
    </source>
</evidence>
<protein>
    <recommendedName>
        <fullName evidence="4">Yip1 domain-containing protein</fullName>
    </recommendedName>
</protein>
<dbReference type="EMBL" id="ARXR01000012">
    <property type="protein sequence ID" value="MBF5053183.1"/>
    <property type="molecule type" value="Genomic_DNA"/>
</dbReference>
<feature type="transmembrane region" description="Helical" evidence="1">
    <location>
        <begin position="145"/>
        <end position="166"/>
    </location>
</feature>
<dbReference type="RefSeq" id="WP_067607063.1">
    <property type="nucleotide sequence ID" value="NZ_ARXR01000012.1"/>
</dbReference>
<feature type="transmembrane region" description="Helical" evidence="1">
    <location>
        <begin position="23"/>
        <end position="45"/>
    </location>
</feature>
<evidence type="ECO:0000313" key="3">
    <source>
        <dbReference type="Proteomes" id="UP000644441"/>
    </source>
</evidence>
<feature type="transmembrane region" description="Helical" evidence="1">
    <location>
        <begin position="87"/>
        <end position="110"/>
    </location>
</feature>
<keyword evidence="3" id="KW-1185">Reference proteome</keyword>
<evidence type="ECO:0000256" key="1">
    <source>
        <dbReference type="SAM" id="Phobius"/>
    </source>
</evidence>
<gene>
    <name evidence="2" type="ORF">ISO4_01785</name>
</gene>
<accession>A0ABS0AGH3</accession>
<feature type="transmembrane region" description="Helical" evidence="1">
    <location>
        <begin position="116"/>
        <end position="136"/>
    </location>
</feature>
<keyword evidence="1" id="KW-0472">Membrane</keyword>
<sequence length="176" mass="18574">MNALLNVFARLCVFRRGPEDMPYAPPLVGILLALWMVIQLLSAALQDGLSVAQMVGVQLLAMGLLLGSSALVLAFKNLLGRWTQTAIALIGVDIALSLLALPMLLIGHAAGGTPSILEGVYLLLVSWQLAVQAFIFHRAFAIGPLLGLAMAFGLLILTFMLVGALMPEVLQASQAA</sequence>
<organism evidence="2 3">
    <name type="scientific">Alloalcanivorax venustensis ISO4</name>
    <dbReference type="NCBI Taxonomy" id="1177184"/>
    <lineage>
        <taxon>Bacteria</taxon>
        <taxon>Pseudomonadati</taxon>
        <taxon>Pseudomonadota</taxon>
        <taxon>Gammaproteobacteria</taxon>
        <taxon>Oceanospirillales</taxon>
        <taxon>Alcanivoracaceae</taxon>
        <taxon>Alloalcanivorax</taxon>
    </lineage>
</organism>
<proteinExistence type="predicted"/>
<name>A0ABS0AGH3_9GAMM</name>
<keyword evidence="1" id="KW-1133">Transmembrane helix</keyword>